<comment type="caution">
    <text evidence="1">The sequence shown here is derived from an EMBL/GenBank/DDBJ whole genome shotgun (WGS) entry which is preliminary data.</text>
</comment>
<dbReference type="Proteomes" id="UP000294564">
    <property type="component" value="Unassembled WGS sequence"/>
</dbReference>
<keyword evidence="2" id="KW-1185">Reference proteome</keyword>
<name>A0A4R2NLE1_9FLAO</name>
<evidence type="ECO:0000313" key="2">
    <source>
        <dbReference type="Proteomes" id="UP000294564"/>
    </source>
</evidence>
<gene>
    <name evidence="1" type="ORF">EV195_1129</name>
</gene>
<dbReference type="OrthoDB" id="1443981at2"/>
<dbReference type="RefSeq" id="WP_132795872.1">
    <property type="nucleotide sequence ID" value="NZ_SLXM01000012.1"/>
</dbReference>
<dbReference type="EMBL" id="SLXM01000012">
    <property type="protein sequence ID" value="TCP22360.1"/>
    <property type="molecule type" value="Genomic_DNA"/>
</dbReference>
<reference evidence="1 2" key="1">
    <citation type="submission" date="2019-03" db="EMBL/GenBank/DDBJ databases">
        <title>Genomic Encyclopedia of Type Strains, Phase IV (KMG-IV): sequencing the most valuable type-strain genomes for metagenomic binning, comparative biology and taxonomic classification.</title>
        <authorList>
            <person name="Goeker M."/>
        </authorList>
    </citation>
    <scope>NUCLEOTIDE SEQUENCE [LARGE SCALE GENOMIC DNA]</scope>
    <source>
        <strain evidence="1 2">DSM 14836</strain>
    </source>
</reference>
<dbReference type="AlphaFoldDB" id="A0A4R2NLE1"/>
<organism evidence="1 2">
    <name type="scientific">Tenacibaculum skagerrakense</name>
    <dbReference type="NCBI Taxonomy" id="186571"/>
    <lineage>
        <taxon>Bacteria</taxon>
        <taxon>Pseudomonadati</taxon>
        <taxon>Bacteroidota</taxon>
        <taxon>Flavobacteriia</taxon>
        <taxon>Flavobacteriales</taxon>
        <taxon>Flavobacteriaceae</taxon>
        <taxon>Tenacibaculum</taxon>
    </lineage>
</organism>
<sequence length="259" mass="30324">MTTIAHLTNEARLLAELANSNLGNLAGRCPNKIEVQDYYLGILRRQAILLLDMEKILNNRNPELITTPFILLRSLMDDFLHLLYLELHADSEEEIVKINAKTHKQSFKSLEDLTASNHNHFNGAYTFYLNNEQFQALKDTFTGKAENDKYFSDKPQFRFKNFIPLSQVADNITHSREIEIFKDRAFYLWKEFSSFVHYSNSSFYLETNPNPINLLKIEEGFQYCYNSIYLSFKYFERTLGIPFTDNAELRGRHGIIYVC</sequence>
<protein>
    <submittedName>
        <fullName evidence="1">Uncharacterized protein</fullName>
    </submittedName>
</protein>
<accession>A0A4R2NLE1</accession>
<evidence type="ECO:0000313" key="1">
    <source>
        <dbReference type="EMBL" id="TCP22360.1"/>
    </source>
</evidence>
<proteinExistence type="predicted"/>